<dbReference type="PANTHER" id="PTHR43046">
    <property type="entry name" value="GDP-MANNOSE MANNOSYL HYDROLASE"/>
    <property type="match status" value="1"/>
</dbReference>
<dbReference type="Pfam" id="PF00293">
    <property type="entry name" value="NUDIX"/>
    <property type="match status" value="1"/>
</dbReference>
<evidence type="ECO:0000256" key="1">
    <source>
        <dbReference type="ARBA" id="ARBA00001946"/>
    </source>
</evidence>
<dbReference type="GO" id="GO:0016787">
    <property type="term" value="F:hydrolase activity"/>
    <property type="evidence" value="ECO:0007669"/>
    <property type="project" value="UniProtKB-KW"/>
</dbReference>
<sequence>MSAAWDTRIGAYGLIIDNGKILLAHWNESGAAGWTLPGGGLELGEDAATAAVREIYEETGYTAELDQLLGVDSLHIAASGRLNGSDRPMHALRIVYRARTIDGSLRHEANGSTDRAAWVHLSDLPTLDRVGLVDVALRMENLL</sequence>
<dbReference type="InterPro" id="IPR015797">
    <property type="entry name" value="NUDIX_hydrolase-like_dom_sf"/>
</dbReference>
<proteinExistence type="inferred from homology"/>
<dbReference type="PROSITE" id="PS00893">
    <property type="entry name" value="NUDIX_BOX"/>
    <property type="match status" value="1"/>
</dbReference>
<dbReference type="InterPro" id="IPR020476">
    <property type="entry name" value="Nudix_hydrolase"/>
</dbReference>
<dbReference type="PROSITE" id="PS51462">
    <property type="entry name" value="NUDIX"/>
    <property type="match status" value="1"/>
</dbReference>
<name>A0ABW4Q589_9MICC</name>
<dbReference type="Proteomes" id="UP001597307">
    <property type="component" value="Unassembled WGS sequence"/>
</dbReference>
<comment type="caution">
    <text evidence="6">The sequence shown here is derived from an EMBL/GenBank/DDBJ whole genome shotgun (WGS) entry which is preliminary data.</text>
</comment>
<dbReference type="EMBL" id="JBHUGA010000004">
    <property type="protein sequence ID" value="MFD1845319.1"/>
    <property type="molecule type" value="Genomic_DNA"/>
</dbReference>
<dbReference type="CDD" id="cd02883">
    <property type="entry name" value="NUDIX_Hydrolase"/>
    <property type="match status" value="1"/>
</dbReference>
<evidence type="ECO:0000313" key="6">
    <source>
        <dbReference type="EMBL" id="MFD1845319.1"/>
    </source>
</evidence>
<organism evidence="6 7">
    <name type="scientific">Arthrobacter flavus</name>
    <dbReference type="NCBI Taxonomy" id="95172"/>
    <lineage>
        <taxon>Bacteria</taxon>
        <taxon>Bacillati</taxon>
        <taxon>Actinomycetota</taxon>
        <taxon>Actinomycetes</taxon>
        <taxon>Micrococcales</taxon>
        <taxon>Micrococcaceae</taxon>
        <taxon>Arthrobacter</taxon>
    </lineage>
</organism>
<comment type="similarity">
    <text evidence="2 4">Belongs to the Nudix hydrolase family.</text>
</comment>
<dbReference type="PANTHER" id="PTHR43046:SF14">
    <property type="entry name" value="MUTT_NUDIX FAMILY PROTEIN"/>
    <property type="match status" value="1"/>
</dbReference>
<evidence type="ECO:0000256" key="4">
    <source>
        <dbReference type="RuleBase" id="RU003476"/>
    </source>
</evidence>
<protein>
    <submittedName>
        <fullName evidence="6">NUDIX hydrolase</fullName>
    </submittedName>
</protein>
<evidence type="ECO:0000259" key="5">
    <source>
        <dbReference type="PROSITE" id="PS51462"/>
    </source>
</evidence>
<dbReference type="InterPro" id="IPR020084">
    <property type="entry name" value="NUDIX_hydrolase_CS"/>
</dbReference>
<evidence type="ECO:0000256" key="2">
    <source>
        <dbReference type="ARBA" id="ARBA00005582"/>
    </source>
</evidence>
<evidence type="ECO:0000256" key="3">
    <source>
        <dbReference type="ARBA" id="ARBA00022801"/>
    </source>
</evidence>
<accession>A0ABW4Q589</accession>
<dbReference type="PRINTS" id="PR00502">
    <property type="entry name" value="NUDIXFAMILY"/>
</dbReference>
<dbReference type="RefSeq" id="WP_343877377.1">
    <property type="nucleotide sequence ID" value="NZ_BAAAIJ010000004.1"/>
</dbReference>
<dbReference type="SUPFAM" id="SSF55811">
    <property type="entry name" value="Nudix"/>
    <property type="match status" value="1"/>
</dbReference>
<dbReference type="Gene3D" id="3.90.79.10">
    <property type="entry name" value="Nucleoside Triphosphate Pyrophosphohydrolase"/>
    <property type="match status" value="1"/>
</dbReference>
<reference evidence="7" key="1">
    <citation type="journal article" date="2019" name="Int. J. Syst. Evol. Microbiol.">
        <title>The Global Catalogue of Microorganisms (GCM) 10K type strain sequencing project: providing services to taxonomists for standard genome sequencing and annotation.</title>
        <authorList>
            <consortium name="The Broad Institute Genomics Platform"/>
            <consortium name="The Broad Institute Genome Sequencing Center for Infectious Disease"/>
            <person name="Wu L."/>
            <person name="Ma J."/>
        </authorList>
    </citation>
    <scope>NUCLEOTIDE SEQUENCE [LARGE SCALE GENOMIC DNA]</scope>
    <source>
        <strain evidence="7">JCM 11496</strain>
    </source>
</reference>
<feature type="domain" description="Nudix hydrolase" evidence="5">
    <location>
        <begin position="6"/>
        <end position="141"/>
    </location>
</feature>
<keyword evidence="7" id="KW-1185">Reference proteome</keyword>
<comment type="cofactor">
    <cofactor evidence="1">
        <name>Mg(2+)</name>
        <dbReference type="ChEBI" id="CHEBI:18420"/>
    </cofactor>
</comment>
<gene>
    <name evidence="6" type="ORF">ACFSFX_01740</name>
</gene>
<dbReference type="InterPro" id="IPR000086">
    <property type="entry name" value="NUDIX_hydrolase_dom"/>
</dbReference>
<keyword evidence="3 4" id="KW-0378">Hydrolase</keyword>
<evidence type="ECO:0000313" key="7">
    <source>
        <dbReference type="Proteomes" id="UP001597307"/>
    </source>
</evidence>